<feature type="domain" description="SF4 helicase" evidence="14">
    <location>
        <begin position="191"/>
        <end position="459"/>
    </location>
</feature>
<dbReference type="FunFam" id="1.10.860.10:FF:000001">
    <property type="entry name" value="Replicative DNA helicase"/>
    <property type="match status" value="1"/>
</dbReference>
<dbReference type="GO" id="GO:0005829">
    <property type="term" value="C:cytosol"/>
    <property type="evidence" value="ECO:0007669"/>
    <property type="project" value="TreeGrafter"/>
</dbReference>
<dbReference type="Gene3D" id="1.10.860.10">
    <property type="entry name" value="DNAb Helicase, Chain A"/>
    <property type="match status" value="1"/>
</dbReference>
<dbReference type="PANTHER" id="PTHR30153">
    <property type="entry name" value="REPLICATIVE DNA HELICASE DNAB"/>
    <property type="match status" value="1"/>
</dbReference>
<evidence type="ECO:0000256" key="1">
    <source>
        <dbReference type="ARBA" id="ARBA00008428"/>
    </source>
</evidence>
<dbReference type="EC" id="5.6.2.3" evidence="11 12"/>
<keyword evidence="7 12" id="KW-0067">ATP-binding</keyword>
<dbReference type="GO" id="GO:0005524">
    <property type="term" value="F:ATP binding"/>
    <property type="evidence" value="ECO:0007669"/>
    <property type="project" value="UniProtKB-UniRule"/>
</dbReference>
<keyword evidence="4 12" id="KW-0547">Nucleotide-binding</keyword>
<evidence type="ECO:0000256" key="6">
    <source>
        <dbReference type="ARBA" id="ARBA00022806"/>
    </source>
</evidence>
<dbReference type="PROSITE" id="PS51199">
    <property type="entry name" value="SF4_HELICASE"/>
    <property type="match status" value="1"/>
</dbReference>
<dbReference type="InterPro" id="IPR007694">
    <property type="entry name" value="DNA_helicase_DnaB-like_C"/>
</dbReference>
<evidence type="ECO:0000256" key="4">
    <source>
        <dbReference type="ARBA" id="ARBA00022741"/>
    </source>
</evidence>
<dbReference type="CDD" id="cd00984">
    <property type="entry name" value="DnaB_C"/>
    <property type="match status" value="1"/>
</dbReference>
<comment type="catalytic activity">
    <reaction evidence="10 12">
        <text>ATP + H2O = ADP + phosphate + H(+)</text>
        <dbReference type="Rhea" id="RHEA:13065"/>
        <dbReference type="ChEBI" id="CHEBI:15377"/>
        <dbReference type="ChEBI" id="CHEBI:15378"/>
        <dbReference type="ChEBI" id="CHEBI:30616"/>
        <dbReference type="ChEBI" id="CHEBI:43474"/>
        <dbReference type="ChEBI" id="CHEBI:456216"/>
        <dbReference type="EC" id="5.6.2.3"/>
    </reaction>
</comment>
<dbReference type="Pfam" id="PF00772">
    <property type="entry name" value="DnaB"/>
    <property type="match status" value="1"/>
</dbReference>
<keyword evidence="6 12" id="KW-0347">Helicase</keyword>
<comment type="caution">
    <text evidence="15">The sequence shown here is derived from an EMBL/GenBank/DDBJ whole genome shotgun (WGS) entry which is preliminary data.</text>
</comment>
<dbReference type="SUPFAM" id="SSF48024">
    <property type="entry name" value="N-terminal domain of DnaB helicase"/>
    <property type="match status" value="1"/>
</dbReference>
<dbReference type="InterPro" id="IPR007693">
    <property type="entry name" value="DNA_helicase_DnaB-like_N"/>
</dbReference>
<evidence type="ECO:0000256" key="8">
    <source>
        <dbReference type="ARBA" id="ARBA00023125"/>
    </source>
</evidence>
<dbReference type="GO" id="GO:0016887">
    <property type="term" value="F:ATP hydrolysis activity"/>
    <property type="evidence" value="ECO:0007669"/>
    <property type="project" value="RHEA"/>
</dbReference>
<gene>
    <name evidence="15" type="ORF">UW55_C0025G0010</name>
</gene>
<evidence type="ECO:0000256" key="13">
    <source>
        <dbReference type="SAM" id="MobiDB-lite"/>
    </source>
</evidence>
<evidence type="ECO:0000256" key="2">
    <source>
        <dbReference type="ARBA" id="ARBA00022515"/>
    </source>
</evidence>
<comment type="function">
    <text evidence="12">The main replicative DNA helicase, it participates in initiation and elongation during chromosome replication. Travels ahead of the DNA replisome, separating dsDNA into templates for DNA synthesis. A processive ATP-dependent 5'-3' DNA helicase it has DNA-dependent ATPase activity.</text>
</comment>
<dbReference type="AlphaFoldDB" id="A0A0G1IS37"/>
<reference evidence="15 16" key="1">
    <citation type="journal article" date="2015" name="Nature">
        <title>rRNA introns, odd ribosomes, and small enigmatic genomes across a large radiation of phyla.</title>
        <authorList>
            <person name="Brown C.T."/>
            <person name="Hug L.A."/>
            <person name="Thomas B.C."/>
            <person name="Sharon I."/>
            <person name="Castelle C.J."/>
            <person name="Singh A."/>
            <person name="Wilkins M.J."/>
            <person name="Williams K.H."/>
            <person name="Banfield J.F."/>
        </authorList>
    </citation>
    <scope>NUCLEOTIDE SEQUENCE [LARGE SCALE GENOMIC DNA]</scope>
</reference>
<dbReference type="InterPro" id="IPR036185">
    <property type="entry name" value="DNA_heli_DnaB-like_N_sf"/>
</dbReference>
<keyword evidence="2 12" id="KW-0639">Primosome</keyword>
<dbReference type="GO" id="GO:1990077">
    <property type="term" value="C:primosome complex"/>
    <property type="evidence" value="ECO:0007669"/>
    <property type="project" value="UniProtKB-UniRule"/>
</dbReference>
<dbReference type="GO" id="GO:0003677">
    <property type="term" value="F:DNA binding"/>
    <property type="evidence" value="ECO:0007669"/>
    <property type="project" value="UniProtKB-UniRule"/>
</dbReference>
<evidence type="ECO:0000256" key="10">
    <source>
        <dbReference type="ARBA" id="ARBA00048954"/>
    </source>
</evidence>
<keyword evidence="5 12" id="KW-0378">Hydrolase</keyword>
<name>A0A0G1IS37_9BACT</name>
<sequence length="468" mass="52693">MDEKSASKPIESPFHSKAMKMPPQNIDAEISTLGSLLVDGSAIYKVMDVIKAEDFYRLNHQEIFIAIMELFERREPIDVLSVSSRLREKGNLEQIGGVSCLTTLVNAVPTSSNVRHYAELVHKKKVLRDLIQVSGELGELGYNENEDTDALLDEAEKKVFSLAQRSLHQRFVPLDQPLREAFERYDNLHKNKGELSGVPTGFKDLDSVLAGFQKSDLIILAARPSFGKTSLALDIARYAAVHKNIPVGIFSLEMSTQQLVDRFISAEAHVDLWKLRTGRIPDDGDDFSRIRDALGRLSKAPLYIDDEASNNILQMRAMGRRLQADNEKLGLIVIDYLQLMQPRTSSESMVQQVTEISRSLKALAKELNVPVLAVSQLSRAVESRHPPIPRLSDLRESGSIEQDADVVLFIYREDRYKENSSRPNQAEIMIAKHRNGPLGKIDLYFNPDKATFTSLDSHSDYDNFEVNE</sequence>
<evidence type="ECO:0000256" key="5">
    <source>
        <dbReference type="ARBA" id="ARBA00022801"/>
    </source>
</evidence>
<evidence type="ECO:0000259" key="14">
    <source>
        <dbReference type="PROSITE" id="PS51199"/>
    </source>
</evidence>
<dbReference type="PANTHER" id="PTHR30153:SF2">
    <property type="entry name" value="REPLICATIVE DNA HELICASE"/>
    <property type="match status" value="1"/>
</dbReference>
<dbReference type="SMART" id="SM00382">
    <property type="entry name" value="AAA"/>
    <property type="match status" value="1"/>
</dbReference>
<evidence type="ECO:0000256" key="3">
    <source>
        <dbReference type="ARBA" id="ARBA00022705"/>
    </source>
</evidence>
<accession>A0A0G1IS37</accession>
<evidence type="ECO:0000313" key="16">
    <source>
        <dbReference type="Proteomes" id="UP000033945"/>
    </source>
</evidence>
<evidence type="ECO:0000256" key="11">
    <source>
        <dbReference type="NCBIfam" id="TIGR00665"/>
    </source>
</evidence>
<dbReference type="NCBIfam" id="NF004384">
    <property type="entry name" value="PRK05748.1"/>
    <property type="match status" value="1"/>
</dbReference>
<dbReference type="InterPro" id="IPR027417">
    <property type="entry name" value="P-loop_NTPase"/>
</dbReference>
<comment type="similarity">
    <text evidence="1 12">Belongs to the helicase family. DnaB subfamily.</text>
</comment>
<dbReference type="InterPro" id="IPR007692">
    <property type="entry name" value="DNA_helicase_DnaB"/>
</dbReference>
<dbReference type="NCBIfam" id="TIGR00665">
    <property type="entry name" value="DnaB"/>
    <property type="match status" value="1"/>
</dbReference>
<organism evidence="15 16">
    <name type="scientific">Candidatus Giovannonibacteria bacterium GW2011_GWA2_44_26</name>
    <dbReference type="NCBI Taxonomy" id="1618648"/>
    <lineage>
        <taxon>Bacteria</taxon>
        <taxon>Candidatus Giovannoniibacteriota</taxon>
    </lineage>
</organism>
<evidence type="ECO:0000313" key="15">
    <source>
        <dbReference type="EMBL" id="KKT61738.1"/>
    </source>
</evidence>
<keyword evidence="8 12" id="KW-0238">DNA-binding</keyword>
<dbReference type="InterPro" id="IPR003593">
    <property type="entry name" value="AAA+_ATPase"/>
</dbReference>
<dbReference type="GO" id="GO:0043139">
    <property type="term" value="F:5'-3' DNA helicase activity"/>
    <property type="evidence" value="ECO:0007669"/>
    <property type="project" value="UniProtKB-EC"/>
</dbReference>
<dbReference type="SUPFAM" id="SSF52540">
    <property type="entry name" value="P-loop containing nucleoside triphosphate hydrolases"/>
    <property type="match status" value="1"/>
</dbReference>
<dbReference type="InterPro" id="IPR016136">
    <property type="entry name" value="DNA_helicase_N/primase_C"/>
</dbReference>
<keyword evidence="9" id="KW-0413">Isomerase</keyword>
<dbReference type="FunFam" id="3.40.50.300:FF:000351">
    <property type="entry name" value="Replicative DNA helicase"/>
    <property type="match status" value="1"/>
</dbReference>
<dbReference type="GO" id="GO:0006269">
    <property type="term" value="P:DNA replication, synthesis of primer"/>
    <property type="evidence" value="ECO:0007669"/>
    <property type="project" value="UniProtKB-UniRule"/>
</dbReference>
<dbReference type="Pfam" id="PF03796">
    <property type="entry name" value="DnaB_C"/>
    <property type="match status" value="1"/>
</dbReference>
<dbReference type="Gene3D" id="3.40.50.300">
    <property type="entry name" value="P-loop containing nucleotide triphosphate hydrolases"/>
    <property type="match status" value="1"/>
</dbReference>
<proteinExistence type="inferred from homology"/>
<evidence type="ECO:0000256" key="7">
    <source>
        <dbReference type="ARBA" id="ARBA00022840"/>
    </source>
</evidence>
<evidence type="ECO:0000256" key="9">
    <source>
        <dbReference type="ARBA" id="ARBA00023235"/>
    </source>
</evidence>
<dbReference type="PATRIC" id="fig|1618648.3.peg.932"/>
<evidence type="ECO:0000256" key="12">
    <source>
        <dbReference type="RuleBase" id="RU362085"/>
    </source>
</evidence>
<protein>
    <recommendedName>
        <fullName evidence="11 12">Replicative DNA helicase</fullName>
        <ecNumber evidence="11 12">5.6.2.3</ecNumber>
    </recommendedName>
</protein>
<feature type="region of interest" description="Disordered" evidence="13">
    <location>
        <begin position="1"/>
        <end position="21"/>
    </location>
</feature>
<dbReference type="Proteomes" id="UP000033945">
    <property type="component" value="Unassembled WGS sequence"/>
</dbReference>
<keyword evidence="3 12" id="KW-0235">DNA replication</keyword>
<dbReference type="EMBL" id="LCIT01000025">
    <property type="protein sequence ID" value="KKT61738.1"/>
    <property type="molecule type" value="Genomic_DNA"/>
</dbReference>